<evidence type="ECO:0000256" key="1">
    <source>
        <dbReference type="ARBA" id="ARBA00010369"/>
    </source>
</evidence>
<protein>
    <submittedName>
        <fullName evidence="9">Rhophilin-2-like isoform X2</fullName>
    </submittedName>
</protein>
<dbReference type="InterPro" id="IPR036274">
    <property type="entry name" value="HR1_rpt_sf"/>
</dbReference>
<sequence>MKTAATTVVGLWEALSGCDPFAQTQRSKLQTRRAKLNQQINKEMRLRAGAENLLRATNNNKVKETVALELSFVNSNLQLLKEELAELNSSMEIYQNDSEGISVPLIPLGLKETKEVDFLTPFKAFIEEHYGECGEKYEEEIKDLLELRQAMRTPRRNEVGVELLMEYYNQLYFVENRFCPPHRHSGVFFTWYDSLTGMPACQRTLAFERGSVLFNVGALYTQIGARQDRTAHDGLHSAIDAFQKAAGAFNYLKENFTHAPTLDMSPASLTMLVRLMAAQVQECVFERFLLQGLHNDVPALFNIAQEATRVSDVYNVTHQTMDQTAITDYVPVSWRTMVRVKSLHFLALSHHYVALALLEHSLGPTDDADLQEKLLSQLHVEQPEWSSPLTLLRDNEERRKLGKAHLRKAIMQHEEALRVHNFCKPLRRLDILQEVLAFGHERSLSKYSLVDEEDDFFVLIDVPDITPKSLYKAEMKPPDFSKIKVMDFFHELGPLSVFSAKHSWTSPRSVKLVPCADGYGLVLRGDSPVRVATVETGSVAELAGVKNGDCIVALGGEDCKWAKHVDVVEAMRSADAAGVTLLIVSPLPSESTSTLERRTNATFPLSSSSPSHAASGMSKTSGRVEQVGRARSLLPLGWLGGVKKSRGHNTLPGVCFSITSLGNSN</sequence>
<evidence type="ECO:0000259" key="6">
    <source>
        <dbReference type="PROSITE" id="PS51180"/>
    </source>
</evidence>
<evidence type="ECO:0000313" key="9">
    <source>
        <dbReference type="RefSeq" id="XP_032813395.1"/>
    </source>
</evidence>
<dbReference type="Pfam" id="PF03097">
    <property type="entry name" value="BRO1"/>
    <property type="match status" value="1"/>
</dbReference>
<dbReference type="Pfam" id="PF02185">
    <property type="entry name" value="HR1"/>
    <property type="match status" value="1"/>
</dbReference>
<feature type="domain" description="PDZ" evidence="5">
    <location>
        <begin position="509"/>
        <end position="574"/>
    </location>
</feature>
<feature type="region of interest" description="Disordered" evidence="4">
    <location>
        <begin position="601"/>
        <end position="625"/>
    </location>
</feature>
<organism evidence="8 9">
    <name type="scientific">Petromyzon marinus</name>
    <name type="common">Sea lamprey</name>
    <dbReference type="NCBI Taxonomy" id="7757"/>
    <lineage>
        <taxon>Eukaryota</taxon>
        <taxon>Metazoa</taxon>
        <taxon>Chordata</taxon>
        <taxon>Craniata</taxon>
        <taxon>Vertebrata</taxon>
        <taxon>Cyclostomata</taxon>
        <taxon>Hyperoartia</taxon>
        <taxon>Petromyzontiformes</taxon>
        <taxon>Petromyzontidae</taxon>
        <taxon>Petromyzon</taxon>
    </lineage>
</organism>
<dbReference type="Pfam" id="PF17820">
    <property type="entry name" value="PDZ_6"/>
    <property type="match status" value="1"/>
</dbReference>
<evidence type="ECO:0000256" key="3">
    <source>
        <dbReference type="SAM" id="Coils"/>
    </source>
</evidence>
<name>A0AAJ7WXA0_PETMA</name>
<accession>A0AAJ7WXA0</accession>
<evidence type="ECO:0000313" key="8">
    <source>
        <dbReference type="Proteomes" id="UP001318040"/>
    </source>
</evidence>
<feature type="domain" description="BRO1" evidence="6">
    <location>
        <begin position="104"/>
        <end position="453"/>
    </location>
</feature>
<dbReference type="InterPro" id="IPR011072">
    <property type="entry name" value="HR1_rho-bd"/>
</dbReference>
<dbReference type="PROSITE" id="PS51860">
    <property type="entry name" value="REM_1"/>
    <property type="match status" value="1"/>
</dbReference>
<dbReference type="InterPro" id="IPR036034">
    <property type="entry name" value="PDZ_sf"/>
</dbReference>
<dbReference type="GO" id="GO:0051497">
    <property type="term" value="P:negative regulation of stress fiber assembly"/>
    <property type="evidence" value="ECO:0007669"/>
    <property type="project" value="TreeGrafter"/>
</dbReference>
<proteinExistence type="inferred from homology"/>
<gene>
    <name evidence="9" type="primary">LOC116944091</name>
</gene>
<dbReference type="SUPFAM" id="SSF46585">
    <property type="entry name" value="HR1 repeat"/>
    <property type="match status" value="1"/>
</dbReference>
<dbReference type="PROSITE" id="PS51180">
    <property type="entry name" value="BRO1"/>
    <property type="match status" value="1"/>
</dbReference>
<dbReference type="GO" id="GO:0007165">
    <property type="term" value="P:signal transduction"/>
    <property type="evidence" value="ECO:0007669"/>
    <property type="project" value="InterPro"/>
</dbReference>
<dbReference type="SMART" id="SM00742">
    <property type="entry name" value="Hr1"/>
    <property type="match status" value="1"/>
</dbReference>
<evidence type="ECO:0000256" key="4">
    <source>
        <dbReference type="SAM" id="MobiDB-lite"/>
    </source>
</evidence>
<dbReference type="RefSeq" id="XP_032813395.1">
    <property type="nucleotide sequence ID" value="XM_032957504.1"/>
</dbReference>
<keyword evidence="2 3" id="KW-0175">Coiled coil</keyword>
<feature type="coiled-coil region" evidence="3">
    <location>
        <begin position="26"/>
        <end position="97"/>
    </location>
</feature>
<dbReference type="InterPro" id="IPR038499">
    <property type="entry name" value="BRO1_sf"/>
</dbReference>
<feature type="domain" description="REM-1" evidence="7">
    <location>
        <begin position="19"/>
        <end position="93"/>
    </location>
</feature>
<dbReference type="SMART" id="SM00228">
    <property type="entry name" value="PDZ"/>
    <property type="match status" value="1"/>
</dbReference>
<dbReference type="PANTHER" id="PTHR23031">
    <property type="entry name" value="RHOPHILIN"/>
    <property type="match status" value="1"/>
</dbReference>
<dbReference type="PROSITE" id="PS50106">
    <property type="entry name" value="PDZ"/>
    <property type="match status" value="1"/>
</dbReference>
<dbReference type="AlphaFoldDB" id="A0AAJ7WXA0"/>
<dbReference type="Gene3D" id="1.10.287.160">
    <property type="entry name" value="HR1 repeat"/>
    <property type="match status" value="1"/>
</dbReference>
<feature type="compositionally biased region" description="Low complexity" evidence="4">
    <location>
        <begin position="606"/>
        <end position="618"/>
    </location>
</feature>
<dbReference type="InterPro" id="IPR004328">
    <property type="entry name" value="BRO1_dom"/>
</dbReference>
<keyword evidence="8" id="KW-1185">Reference proteome</keyword>
<dbReference type="InterPro" id="IPR041489">
    <property type="entry name" value="PDZ_6"/>
</dbReference>
<dbReference type="PANTHER" id="PTHR23031:SF15">
    <property type="entry name" value="LD12055P"/>
    <property type="match status" value="1"/>
</dbReference>
<dbReference type="Gene3D" id="2.30.42.10">
    <property type="match status" value="1"/>
</dbReference>
<dbReference type="InterPro" id="IPR001478">
    <property type="entry name" value="PDZ"/>
</dbReference>
<reference evidence="9" key="1">
    <citation type="submission" date="2025-08" db="UniProtKB">
        <authorList>
            <consortium name="RefSeq"/>
        </authorList>
    </citation>
    <scope>IDENTIFICATION</scope>
    <source>
        <tissue evidence="9">Sperm</tissue>
    </source>
</reference>
<comment type="similarity">
    <text evidence="1">Belongs to the RHPN family.</text>
</comment>
<dbReference type="CDD" id="cd11633">
    <property type="entry name" value="HR1_Rhophilin-1"/>
    <property type="match status" value="1"/>
</dbReference>
<dbReference type="InterPro" id="IPR047138">
    <property type="entry name" value="RHPN1_2"/>
</dbReference>
<evidence type="ECO:0000259" key="5">
    <source>
        <dbReference type="PROSITE" id="PS50106"/>
    </source>
</evidence>
<dbReference type="Proteomes" id="UP001318040">
    <property type="component" value="Chromosome 20"/>
</dbReference>
<dbReference type="Gene3D" id="1.25.40.280">
    <property type="entry name" value="alix/aip1 like domains"/>
    <property type="match status" value="1"/>
</dbReference>
<dbReference type="SUPFAM" id="SSF50156">
    <property type="entry name" value="PDZ domain-like"/>
    <property type="match status" value="1"/>
</dbReference>
<evidence type="ECO:0000256" key="2">
    <source>
        <dbReference type="PROSITE-ProRule" id="PRU01207"/>
    </source>
</evidence>
<dbReference type="CDD" id="cd06712">
    <property type="entry name" value="PDZ_rhophilin-like"/>
    <property type="match status" value="1"/>
</dbReference>
<evidence type="ECO:0000259" key="7">
    <source>
        <dbReference type="PROSITE" id="PS51860"/>
    </source>
</evidence>
<dbReference type="SMART" id="SM01041">
    <property type="entry name" value="BRO1"/>
    <property type="match status" value="1"/>
</dbReference>